<proteinExistence type="predicted"/>
<dbReference type="Gene3D" id="3.40.50.1820">
    <property type="entry name" value="alpha/beta hydrolase"/>
    <property type="match status" value="1"/>
</dbReference>
<name>A0ABW8A504_9ACTN</name>
<dbReference type="InterPro" id="IPR000073">
    <property type="entry name" value="AB_hydrolase_1"/>
</dbReference>
<dbReference type="RefSeq" id="WP_397021479.1">
    <property type="nucleotide sequence ID" value="NZ_JBITMB010000003.1"/>
</dbReference>
<evidence type="ECO:0000259" key="1">
    <source>
        <dbReference type="Pfam" id="PF00561"/>
    </source>
</evidence>
<dbReference type="Pfam" id="PF00561">
    <property type="entry name" value="Abhydrolase_1"/>
    <property type="match status" value="1"/>
</dbReference>
<dbReference type="InterPro" id="IPR029058">
    <property type="entry name" value="AB_hydrolase_fold"/>
</dbReference>
<dbReference type="Proteomes" id="UP001612928">
    <property type="component" value="Unassembled WGS sequence"/>
</dbReference>
<dbReference type="PANTHER" id="PTHR43798">
    <property type="entry name" value="MONOACYLGLYCEROL LIPASE"/>
    <property type="match status" value="1"/>
</dbReference>
<dbReference type="SUPFAM" id="SSF53474">
    <property type="entry name" value="alpha/beta-Hydrolases"/>
    <property type="match status" value="1"/>
</dbReference>
<accession>A0ABW8A504</accession>
<dbReference type="PRINTS" id="PR00111">
    <property type="entry name" value="ABHYDROLASE"/>
</dbReference>
<dbReference type="InterPro" id="IPR050266">
    <property type="entry name" value="AB_hydrolase_sf"/>
</dbReference>
<gene>
    <name evidence="2" type="ORF">ACIBP5_14550</name>
</gene>
<dbReference type="GO" id="GO:0016787">
    <property type="term" value="F:hydrolase activity"/>
    <property type="evidence" value="ECO:0007669"/>
    <property type="project" value="UniProtKB-KW"/>
</dbReference>
<comment type="caution">
    <text evidence="2">The sequence shown here is derived from an EMBL/GenBank/DDBJ whole genome shotgun (WGS) entry which is preliminary data.</text>
</comment>
<evidence type="ECO:0000313" key="2">
    <source>
        <dbReference type="EMBL" id="MFI7441172.1"/>
    </source>
</evidence>
<dbReference type="PANTHER" id="PTHR43798:SF33">
    <property type="entry name" value="HYDROLASE, PUTATIVE (AFU_ORTHOLOGUE AFUA_2G14860)-RELATED"/>
    <property type="match status" value="1"/>
</dbReference>
<sequence length="230" mass="24139">MHGLGASSAPYFAPAAAHPALAGRRSLLIDMLGFGISDRPTGPAYTLEDHADALARALDQAGTGAADIVAHSMGGAVAVTLAARHPHLVRRLVLVDASLDPEPPPRTKRPGSSGIGVYRTEQEFLDHGWAETMDFVGPHWAATMRLAGPEALYRSAINLLRGTVPTTRENLERLTIPRTLLHPAVDGPRADAASLTAAGVSLTAIPDCGHNIMLDNLDRFAQAVADALSA</sequence>
<protein>
    <submittedName>
        <fullName evidence="2">Alpha/beta fold hydrolase</fullName>
    </submittedName>
</protein>
<evidence type="ECO:0000313" key="3">
    <source>
        <dbReference type="Proteomes" id="UP001612928"/>
    </source>
</evidence>
<keyword evidence="2" id="KW-0378">Hydrolase</keyword>
<keyword evidence="3" id="KW-1185">Reference proteome</keyword>
<reference evidence="2 3" key="1">
    <citation type="submission" date="2024-10" db="EMBL/GenBank/DDBJ databases">
        <title>The Natural Products Discovery Center: Release of the First 8490 Sequenced Strains for Exploring Actinobacteria Biosynthetic Diversity.</title>
        <authorList>
            <person name="Kalkreuter E."/>
            <person name="Kautsar S.A."/>
            <person name="Yang D."/>
            <person name="Bader C.D."/>
            <person name="Teijaro C.N."/>
            <person name="Fluegel L."/>
            <person name="Davis C.M."/>
            <person name="Simpson J.R."/>
            <person name="Lauterbach L."/>
            <person name="Steele A.D."/>
            <person name="Gui C."/>
            <person name="Meng S."/>
            <person name="Li G."/>
            <person name="Viehrig K."/>
            <person name="Ye F."/>
            <person name="Su P."/>
            <person name="Kiefer A.F."/>
            <person name="Nichols A."/>
            <person name="Cepeda A.J."/>
            <person name="Yan W."/>
            <person name="Fan B."/>
            <person name="Jiang Y."/>
            <person name="Adhikari A."/>
            <person name="Zheng C.-J."/>
            <person name="Schuster L."/>
            <person name="Cowan T.M."/>
            <person name="Smanski M.J."/>
            <person name="Chevrette M.G."/>
            <person name="De Carvalho L.P.S."/>
            <person name="Shen B."/>
        </authorList>
    </citation>
    <scope>NUCLEOTIDE SEQUENCE [LARGE SCALE GENOMIC DNA]</scope>
    <source>
        <strain evidence="2 3">NPDC049503</strain>
    </source>
</reference>
<organism evidence="2 3">
    <name type="scientific">Nonomuraea indica</name>
    <dbReference type="NCBI Taxonomy" id="1581193"/>
    <lineage>
        <taxon>Bacteria</taxon>
        <taxon>Bacillati</taxon>
        <taxon>Actinomycetota</taxon>
        <taxon>Actinomycetes</taxon>
        <taxon>Streptosporangiales</taxon>
        <taxon>Streptosporangiaceae</taxon>
        <taxon>Nonomuraea</taxon>
    </lineage>
</organism>
<dbReference type="EMBL" id="JBITMB010000003">
    <property type="protein sequence ID" value="MFI7441172.1"/>
    <property type="molecule type" value="Genomic_DNA"/>
</dbReference>
<feature type="domain" description="AB hydrolase-1" evidence="1">
    <location>
        <begin position="2"/>
        <end position="106"/>
    </location>
</feature>